<dbReference type="InterPro" id="IPR017208">
    <property type="entry name" value="UCP037442_abhydr"/>
</dbReference>
<dbReference type="GO" id="GO:0016787">
    <property type="term" value="F:hydrolase activity"/>
    <property type="evidence" value="ECO:0007669"/>
    <property type="project" value="UniProtKB-KW"/>
</dbReference>
<evidence type="ECO:0000313" key="4">
    <source>
        <dbReference type="Proteomes" id="UP000724686"/>
    </source>
</evidence>
<sequence length="287" mass="31935">MKVEKNNFFVKSGDSQNIAVHSYFLNGNESKSPLVLFPAMGVPGKFYVKVALELAKAGNFVYVVDLRGSGESGPVPSKKNDFGYSDLIYKDWPSVLGTIQSRHPDTKPILIGHSLGGQLSSIYAGLFPKELKGLILVATGTPFFKHFPFFHKFVYLSFYGFSWLLSSWMGYFPGDKLKVMGRNARQVMKDWSKFGMTGVFRDSEGKSLEGVFDSIVCPVLSISFSDDTYAPKRPVEDLLGRIGSSDITRHHVDPKNEGLSSIGHLGWMKNADLVSGRITEWTKEKIK</sequence>
<keyword evidence="1" id="KW-0472">Membrane</keyword>
<dbReference type="RefSeq" id="WP_205281375.1">
    <property type="nucleotide sequence ID" value="NZ_JAFFPU010000075.1"/>
</dbReference>
<keyword evidence="1" id="KW-0812">Transmembrane</keyword>
<dbReference type="Pfam" id="PF00561">
    <property type="entry name" value="Abhydrolase_1"/>
    <property type="match status" value="1"/>
</dbReference>
<evidence type="ECO:0000313" key="3">
    <source>
        <dbReference type="EMBL" id="MBM9579444.1"/>
    </source>
</evidence>
<dbReference type="InterPro" id="IPR029058">
    <property type="entry name" value="AB_hydrolase_fold"/>
</dbReference>
<keyword evidence="3" id="KW-0378">Hydrolase</keyword>
<comment type="caution">
    <text evidence="3">The sequence shown here is derived from an EMBL/GenBank/DDBJ whole genome shotgun (WGS) entry which is preliminary data.</text>
</comment>
<name>A0ABS2UH18_9LEPT</name>
<dbReference type="InterPro" id="IPR000073">
    <property type="entry name" value="AB_hydrolase_1"/>
</dbReference>
<dbReference type="Proteomes" id="UP000724686">
    <property type="component" value="Unassembled WGS sequence"/>
</dbReference>
<proteinExistence type="predicted"/>
<organism evidence="3 4">
    <name type="scientific">Leptospira ainlahdjerensis</name>
    <dbReference type="NCBI Taxonomy" id="2810033"/>
    <lineage>
        <taxon>Bacteria</taxon>
        <taxon>Pseudomonadati</taxon>
        <taxon>Spirochaetota</taxon>
        <taxon>Spirochaetia</taxon>
        <taxon>Leptospirales</taxon>
        <taxon>Leptospiraceae</taxon>
        <taxon>Leptospira</taxon>
    </lineage>
</organism>
<evidence type="ECO:0000256" key="1">
    <source>
        <dbReference type="SAM" id="Phobius"/>
    </source>
</evidence>
<protein>
    <submittedName>
        <fullName evidence="3">Alpha/beta fold hydrolase</fullName>
    </submittedName>
</protein>
<reference evidence="3 4" key="1">
    <citation type="submission" date="2021-02" db="EMBL/GenBank/DDBJ databases">
        <title>Leptospira ainlahdjerensis sp. nov., Leptospira ainazelensis sp. nov., Leptospira abararensis sp. nov. and Leptospira chreensis sp. nov., four new species isolated from water sources in Algeria.</title>
        <authorList>
            <person name="Amara Korba A."/>
            <person name="Kainiu M."/>
            <person name="Vincent A.T."/>
            <person name="Mariet J.-F."/>
            <person name="Veyrier F.J."/>
            <person name="Goarant C."/>
            <person name="Picardeau M."/>
        </authorList>
    </citation>
    <scope>NUCLEOTIDE SEQUENCE [LARGE SCALE GENOMIC DNA]</scope>
    <source>
        <strain evidence="3 4">201903070</strain>
    </source>
</reference>
<accession>A0ABS2UH18</accession>
<keyword evidence="1" id="KW-1133">Transmembrane helix</keyword>
<feature type="transmembrane region" description="Helical" evidence="1">
    <location>
        <begin position="153"/>
        <end position="172"/>
    </location>
</feature>
<dbReference type="Gene3D" id="3.40.50.1820">
    <property type="entry name" value="alpha/beta hydrolase"/>
    <property type="match status" value="1"/>
</dbReference>
<dbReference type="EMBL" id="JAFFPU010000075">
    <property type="protein sequence ID" value="MBM9579444.1"/>
    <property type="molecule type" value="Genomic_DNA"/>
</dbReference>
<gene>
    <name evidence="3" type="ORF">JWG45_20070</name>
</gene>
<dbReference type="PIRSF" id="PIRSF037442">
    <property type="entry name" value="UCP037442_abhydr"/>
    <property type="match status" value="1"/>
</dbReference>
<feature type="domain" description="AB hydrolase-1" evidence="2">
    <location>
        <begin position="34"/>
        <end position="176"/>
    </location>
</feature>
<keyword evidence="4" id="KW-1185">Reference proteome</keyword>
<evidence type="ECO:0000259" key="2">
    <source>
        <dbReference type="Pfam" id="PF00561"/>
    </source>
</evidence>
<dbReference type="SUPFAM" id="SSF53474">
    <property type="entry name" value="alpha/beta-Hydrolases"/>
    <property type="match status" value="1"/>
</dbReference>